<dbReference type="GO" id="GO:0008270">
    <property type="term" value="F:zinc ion binding"/>
    <property type="evidence" value="ECO:0007669"/>
    <property type="project" value="UniProtKB-KW"/>
</dbReference>
<keyword evidence="20" id="KW-1185">Reference proteome</keyword>
<evidence type="ECO:0000256" key="4">
    <source>
        <dbReference type="ARBA" id="ARBA00012483"/>
    </source>
</evidence>
<keyword evidence="5" id="KW-0808">Transferase</keyword>
<evidence type="ECO:0000259" key="18">
    <source>
        <dbReference type="PROSITE" id="PS50089"/>
    </source>
</evidence>
<feature type="region of interest" description="Disordered" evidence="15">
    <location>
        <begin position="703"/>
        <end position="723"/>
    </location>
</feature>
<protein>
    <recommendedName>
        <fullName evidence="4">RING-type E3 ubiquitin transferase</fullName>
        <ecNumber evidence="4">2.3.2.27</ecNumber>
    </recommendedName>
</protein>
<dbReference type="Pfam" id="PF11145">
    <property type="entry name" value="DUF2921"/>
    <property type="match status" value="2"/>
</dbReference>
<dbReference type="PANTHER" id="PTHR22763">
    <property type="entry name" value="RING ZINC FINGER PROTEIN"/>
    <property type="match status" value="1"/>
</dbReference>
<keyword evidence="10" id="KW-0833">Ubl conjugation pathway</keyword>
<evidence type="ECO:0000256" key="15">
    <source>
        <dbReference type="SAM" id="MobiDB-lite"/>
    </source>
</evidence>
<feature type="signal peptide" evidence="17">
    <location>
        <begin position="1"/>
        <end position="23"/>
    </location>
</feature>
<keyword evidence="11" id="KW-0862">Zinc</keyword>
<evidence type="ECO:0000256" key="8">
    <source>
        <dbReference type="ARBA" id="ARBA00022729"/>
    </source>
</evidence>
<dbReference type="InterPro" id="IPR050731">
    <property type="entry name" value="HRD1_E3_ubiq-ligases"/>
</dbReference>
<evidence type="ECO:0000256" key="12">
    <source>
        <dbReference type="ARBA" id="ARBA00022989"/>
    </source>
</evidence>
<feature type="chain" id="PRO_5043575374" description="RING-type E3 ubiquitin transferase" evidence="17">
    <location>
        <begin position="24"/>
        <end position="824"/>
    </location>
</feature>
<evidence type="ECO:0000256" key="17">
    <source>
        <dbReference type="SAM" id="SignalP"/>
    </source>
</evidence>
<keyword evidence="9 14" id="KW-0863">Zinc-finger</keyword>
<dbReference type="GO" id="GO:0012505">
    <property type="term" value="C:endomembrane system"/>
    <property type="evidence" value="ECO:0007669"/>
    <property type="project" value="UniProtKB-SubCell"/>
</dbReference>
<sequence length="824" mass="90805">MDASRLILGVVFLILILSPDNNANISNREYDIKNIVAEERRWLGELQNSTYGNVGNLTGFANNGWWSAEGMGVVRKAVTHMVDDVFNRATSDDGYRKAGNILDDTPIKKRDVAVPPPGTLPAASSKSSEAERRSKALGLDPLHGSPHETPLYRNITGMLSGDWNRLDIPGLYKPAINETYQRNITIDKGRFWMVIREKQPKKHFEELRGVAHMVSFTMELYNDQGGRMQSQPFDVRMHGIHFVESGLLVGASNSHKFPSIFGLPHLTPSNHTYNLIKKPLNASLSSQIDEHLESGDEYPPWIPVDEQYIGTPPLQCEYIVYLQVHPIKMHPDPAWFTGISQQSIVDTIERELRHRTGEYIPITPPPLVGSAIIYSPDCSFVLSTEGAAGVKLEAYFDRISNFALNACLVVAFEIYFMIRQMKESSTPSTLSRVSFWTIGILSLLDGYIVIIFIVTATLVEKSSLALLAAAFFCTVLAGFFGIRYMLMIYRVQLPERRAAQAASTPAQTTPAVAAAQAAAARATAAGGLPPPVTAPITPPPPTTATAQPATTVRQDFSSIITRFYMFLVITGFLLIYSITLPLLMRNIIQRIALLLSLSFWIPQIYRNTYRNCRKGLKWEFVFGMSVCRLIAVLYFYGYTDNIVFARPVKWICWAAVGWVWFQIWMLGVQEMLGPRFLVPEGWFPPAYDYYPILPADDLERALPGGNPGSPTKEGGAVGGRGRGQMSRSFDCAICMQSVEVPVVPSSSASSAGVVGGAERAGSGGSGEGSGAGGGVVGLLGQGVYVGRRSYMVTPCRHVFHSGCLEGWMRVRLQCPICRNTLPPI</sequence>
<dbReference type="GO" id="GO:0044695">
    <property type="term" value="C:Dsc E3 ubiquitin ligase complex"/>
    <property type="evidence" value="ECO:0007669"/>
    <property type="project" value="TreeGrafter"/>
</dbReference>
<dbReference type="EMBL" id="JAVHJO010000012">
    <property type="protein sequence ID" value="KAK6531775.1"/>
    <property type="molecule type" value="Genomic_DNA"/>
</dbReference>
<feature type="transmembrane region" description="Helical" evidence="16">
    <location>
        <begin position="464"/>
        <end position="486"/>
    </location>
</feature>
<feature type="transmembrane region" description="Helical" evidence="16">
    <location>
        <begin position="648"/>
        <end position="667"/>
    </location>
</feature>
<dbReference type="Gene3D" id="3.30.40.10">
    <property type="entry name" value="Zinc/RING finger domain, C3HC4 (zinc finger)"/>
    <property type="match status" value="1"/>
</dbReference>
<dbReference type="PANTHER" id="PTHR22763:SF162">
    <property type="entry name" value="TRANSMEMBRANE E3 UBIQUITIN-PROTEIN LIGASE 1"/>
    <property type="match status" value="1"/>
</dbReference>
<comment type="subcellular location">
    <subcellularLocation>
        <location evidence="2">Endomembrane system</location>
        <topology evidence="2">Multi-pass membrane protein</topology>
    </subcellularLocation>
</comment>
<name>A0AAV9X069_9PEZI</name>
<feature type="transmembrane region" description="Helical" evidence="16">
    <location>
        <begin position="402"/>
        <end position="421"/>
    </location>
</feature>
<evidence type="ECO:0000256" key="10">
    <source>
        <dbReference type="ARBA" id="ARBA00022786"/>
    </source>
</evidence>
<feature type="transmembrane region" description="Helical" evidence="16">
    <location>
        <begin position="563"/>
        <end position="581"/>
    </location>
</feature>
<dbReference type="InterPro" id="IPR001841">
    <property type="entry name" value="Znf_RING"/>
</dbReference>
<evidence type="ECO:0000256" key="2">
    <source>
        <dbReference type="ARBA" id="ARBA00004127"/>
    </source>
</evidence>
<feature type="transmembrane region" description="Helical" evidence="16">
    <location>
        <begin position="617"/>
        <end position="636"/>
    </location>
</feature>
<keyword evidence="7" id="KW-0479">Metal-binding</keyword>
<evidence type="ECO:0000256" key="14">
    <source>
        <dbReference type="PROSITE-ProRule" id="PRU00175"/>
    </source>
</evidence>
<evidence type="ECO:0000256" key="11">
    <source>
        <dbReference type="ARBA" id="ARBA00022833"/>
    </source>
</evidence>
<accession>A0AAV9X069</accession>
<evidence type="ECO:0000313" key="20">
    <source>
        <dbReference type="Proteomes" id="UP001365542"/>
    </source>
</evidence>
<proteinExistence type="predicted"/>
<feature type="region of interest" description="Disordered" evidence="15">
    <location>
        <begin position="526"/>
        <end position="549"/>
    </location>
</feature>
<dbReference type="GO" id="GO:0061630">
    <property type="term" value="F:ubiquitin protein ligase activity"/>
    <property type="evidence" value="ECO:0007669"/>
    <property type="project" value="UniProtKB-EC"/>
</dbReference>
<feature type="compositionally biased region" description="Pro residues" evidence="15">
    <location>
        <begin position="528"/>
        <end position="542"/>
    </location>
</feature>
<dbReference type="SUPFAM" id="SSF57850">
    <property type="entry name" value="RING/U-box"/>
    <property type="match status" value="1"/>
</dbReference>
<comment type="caution">
    <text evidence="19">The sequence shown here is derived from an EMBL/GenBank/DDBJ whole genome shotgun (WGS) entry which is preliminary data.</text>
</comment>
<dbReference type="InterPro" id="IPR013083">
    <property type="entry name" value="Znf_RING/FYVE/PHD"/>
</dbReference>
<comment type="pathway">
    <text evidence="3">Protein modification; protein ubiquitination.</text>
</comment>
<evidence type="ECO:0000256" key="16">
    <source>
        <dbReference type="SAM" id="Phobius"/>
    </source>
</evidence>
<gene>
    <name evidence="19" type="ORF">TWF694_002944</name>
</gene>
<dbReference type="InterPro" id="IPR021319">
    <property type="entry name" value="DUF2921"/>
</dbReference>
<feature type="transmembrane region" description="Helical" evidence="16">
    <location>
        <begin position="433"/>
        <end position="458"/>
    </location>
</feature>
<evidence type="ECO:0000256" key="3">
    <source>
        <dbReference type="ARBA" id="ARBA00004906"/>
    </source>
</evidence>
<evidence type="ECO:0000256" key="9">
    <source>
        <dbReference type="ARBA" id="ARBA00022771"/>
    </source>
</evidence>
<dbReference type="PROSITE" id="PS50089">
    <property type="entry name" value="ZF_RING_2"/>
    <property type="match status" value="1"/>
</dbReference>
<comment type="catalytic activity">
    <reaction evidence="1">
        <text>S-ubiquitinyl-[E2 ubiquitin-conjugating enzyme]-L-cysteine + [acceptor protein]-L-lysine = [E2 ubiquitin-conjugating enzyme]-L-cysteine + N(6)-ubiquitinyl-[acceptor protein]-L-lysine.</text>
        <dbReference type="EC" id="2.3.2.27"/>
    </reaction>
</comment>
<evidence type="ECO:0000256" key="13">
    <source>
        <dbReference type="ARBA" id="ARBA00023136"/>
    </source>
</evidence>
<keyword evidence="8 17" id="KW-0732">Signal</keyword>
<dbReference type="GO" id="GO:0043161">
    <property type="term" value="P:proteasome-mediated ubiquitin-dependent protein catabolic process"/>
    <property type="evidence" value="ECO:0007669"/>
    <property type="project" value="TreeGrafter"/>
</dbReference>
<dbReference type="SMART" id="SM00184">
    <property type="entry name" value="RING"/>
    <property type="match status" value="1"/>
</dbReference>
<reference evidence="19 20" key="1">
    <citation type="submission" date="2019-10" db="EMBL/GenBank/DDBJ databases">
        <authorList>
            <person name="Palmer J.M."/>
        </authorList>
    </citation>
    <scope>NUCLEOTIDE SEQUENCE [LARGE SCALE GENOMIC DNA]</scope>
    <source>
        <strain evidence="19 20">TWF694</strain>
    </source>
</reference>
<keyword evidence="13 16" id="KW-0472">Membrane</keyword>
<dbReference type="Pfam" id="PF13639">
    <property type="entry name" value="zf-RING_2"/>
    <property type="match status" value="1"/>
</dbReference>
<dbReference type="AlphaFoldDB" id="A0AAV9X069"/>
<feature type="region of interest" description="Disordered" evidence="15">
    <location>
        <begin position="106"/>
        <end position="145"/>
    </location>
</feature>
<evidence type="ECO:0000256" key="1">
    <source>
        <dbReference type="ARBA" id="ARBA00000900"/>
    </source>
</evidence>
<keyword evidence="6 16" id="KW-0812">Transmembrane</keyword>
<dbReference type="Proteomes" id="UP001365542">
    <property type="component" value="Unassembled WGS sequence"/>
</dbReference>
<feature type="domain" description="RING-type" evidence="18">
    <location>
        <begin position="731"/>
        <end position="818"/>
    </location>
</feature>
<organism evidence="19 20">
    <name type="scientific">Orbilia ellipsospora</name>
    <dbReference type="NCBI Taxonomy" id="2528407"/>
    <lineage>
        <taxon>Eukaryota</taxon>
        <taxon>Fungi</taxon>
        <taxon>Dikarya</taxon>
        <taxon>Ascomycota</taxon>
        <taxon>Pezizomycotina</taxon>
        <taxon>Orbiliomycetes</taxon>
        <taxon>Orbiliales</taxon>
        <taxon>Orbiliaceae</taxon>
        <taxon>Orbilia</taxon>
    </lineage>
</organism>
<evidence type="ECO:0000256" key="7">
    <source>
        <dbReference type="ARBA" id="ARBA00022723"/>
    </source>
</evidence>
<evidence type="ECO:0000313" key="19">
    <source>
        <dbReference type="EMBL" id="KAK6531775.1"/>
    </source>
</evidence>
<evidence type="ECO:0000256" key="6">
    <source>
        <dbReference type="ARBA" id="ARBA00022692"/>
    </source>
</evidence>
<keyword evidence="12 16" id="KW-1133">Transmembrane helix</keyword>
<evidence type="ECO:0000256" key="5">
    <source>
        <dbReference type="ARBA" id="ARBA00022679"/>
    </source>
</evidence>
<dbReference type="EC" id="2.3.2.27" evidence="4"/>